<dbReference type="Gene3D" id="3.30.420.10">
    <property type="entry name" value="Ribonuclease H-like superfamily/Ribonuclease H"/>
    <property type="match status" value="1"/>
</dbReference>
<keyword evidence="3" id="KW-1185">Reference proteome</keyword>
<dbReference type="SUPFAM" id="SSF101690">
    <property type="entry name" value="PAZ domain"/>
    <property type="match status" value="1"/>
</dbReference>
<dbReference type="Proteomes" id="UP000046395">
    <property type="component" value="Unassembled WGS sequence"/>
</dbReference>
<dbReference type="InterPro" id="IPR003100">
    <property type="entry name" value="PAZ_dom"/>
</dbReference>
<feature type="domain" description="Piwi" evidence="2">
    <location>
        <begin position="537"/>
        <end position="843"/>
    </location>
</feature>
<dbReference type="InterPro" id="IPR036085">
    <property type="entry name" value="PAZ_dom_sf"/>
</dbReference>
<dbReference type="PROSITE" id="PS50821">
    <property type="entry name" value="PAZ"/>
    <property type="match status" value="1"/>
</dbReference>
<organism evidence="3 4">
    <name type="scientific">Trichuris muris</name>
    <name type="common">Mouse whipworm</name>
    <dbReference type="NCBI Taxonomy" id="70415"/>
    <lineage>
        <taxon>Eukaryota</taxon>
        <taxon>Metazoa</taxon>
        <taxon>Ecdysozoa</taxon>
        <taxon>Nematoda</taxon>
        <taxon>Enoplea</taxon>
        <taxon>Dorylaimia</taxon>
        <taxon>Trichinellida</taxon>
        <taxon>Trichuridae</taxon>
        <taxon>Trichuris</taxon>
    </lineage>
</organism>
<dbReference type="Pfam" id="PF02170">
    <property type="entry name" value="PAZ"/>
    <property type="match status" value="1"/>
</dbReference>
<dbReference type="InterPro" id="IPR012337">
    <property type="entry name" value="RNaseH-like_sf"/>
</dbReference>
<evidence type="ECO:0000313" key="4">
    <source>
        <dbReference type="WBParaSite" id="TMUE_1000003994.1"/>
    </source>
</evidence>
<dbReference type="InterPro" id="IPR003165">
    <property type="entry name" value="Piwi"/>
</dbReference>
<dbReference type="InterPro" id="IPR032472">
    <property type="entry name" value="ArgoL2"/>
</dbReference>
<evidence type="ECO:0000259" key="2">
    <source>
        <dbReference type="PROSITE" id="PS50822"/>
    </source>
</evidence>
<dbReference type="PROSITE" id="PS50822">
    <property type="entry name" value="PIWI"/>
    <property type="match status" value="1"/>
</dbReference>
<name>A0A5S6Q9S4_TRIMR</name>
<dbReference type="STRING" id="70415.A0A5S6Q9S4"/>
<sequence>MDVPMDARLRSQSPVRSGCNIVATIPRPGYGNIGDTIDLATNFVELRKAATSDVLIWEYEVKITSKAPELMVEDKQNAFWDFVQRSPNIFKDTNSLAFNGESVMLIKENSTNRQFDVLKGEVCIRLFSTNVLAKVEVEIRQVGLTKLAFKKPLYQTLSAEKCHKPIEMVNVILSQSQVCPLTENAEKFCTIDGIVFEVASKKAVALNFGVEARRGLYTKAVVAEDHRPLVNVDLLYETFYRQQTVLQYICDVLNSHQQKQRYMTEHIQSHTALTASEWKIVENALIGLHVNAMHRDGNSHYSVVGAVRRAAEQMLRTCDRHSTEISECFSEGNRPLQYPFMPALQVGSKSQSVYLPVENCLIPERQRYDAAKLSDVQRKLLNQCRQVDTSIRLLHCMDLMHTLDFHKDPFLNSFGIDLSDHFVQVPGRLLPAPVMEYKRKKRPALIRPVNGTWEIGGEQLVEAAACSNYCIVSFLRRNRLNKVAQFCRTVAIASNNMGMRISTKADMLIPVATANDLDWALDLITNVYKQRGLKCNLIFVAVNCIHQYSAAKYLADVKYGVATYCFMQDVLSNVVHKHCAVTATKVGLTVNLNMGGINTRIAKDNDAKTYLVEKYTQVLGVYTMRVDPNDKKSPLVRSMVGNTDTNCVKYEASVKVELCPEEAAVSLEQQFRECFMSYRSSAGKYPAQVILFVVNVPEKMFQQEIQRKMEALLAAWRSIGNGKRPNVTIVAVIMNHTVHFAVYDKTMTERGVTKVPVGTVVDRRITSADGYDYYICSSADAQESGQFTKYHVLYDENKLGPDVMQLISYYLCYLGGCTTRSITVPAPAHFSYLACERAKQHLEYYLESKELTVTPGEEAKRSREKLTNAITVHDNIRNTMYFA</sequence>
<accession>A0A5S6Q9S4</accession>
<dbReference type="Pfam" id="PF02171">
    <property type="entry name" value="Piwi"/>
    <property type="match status" value="1"/>
</dbReference>
<dbReference type="InterPro" id="IPR036397">
    <property type="entry name" value="RNaseH_sf"/>
</dbReference>
<protein>
    <submittedName>
        <fullName evidence="4">Piwi domain-containing protein</fullName>
    </submittedName>
</protein>
<evidence type="ECO:0000259" key="1">
    <source>
        <dbReference type="PROSITE" id="PS50821"/>
    </source>
</evidence>
<dbReference type="SUPFAM" id="SSF53098">
    <property type="entry name" value="Ribonuclease H-like"/>
    <property type="match status" value="1"/>
</dbReference>
<feature type="domain" description="PAZ" evidence="1">
    <location>
        <begin position="244"/>
        <end position="364"/>
    </location>
</feature>
<evidence type="ECO:0000313" key="3">
    <source>
        <dbReference type="Proteomes" id="UP000046395"/>
    </source>
</evidence>
<dbReference type="Gene3D" id="2.170.260.10">
    <property type="entry name" value="paz domain"/>
    <property type="match status" value="1"/>
</dbReference>
<dbReference type="GO" id="GO:0003723">
    <property type="term" value="F:RNA binding"/>
    <property type="evidence" value="ECO:0007669"/>
    <property type="project" value="InterPro"/>
</dbReference>
<reference evidence="4" key="1">
    <citation type="submission" date="2019-12" db="UniProtKB">
        <authorList>
            <consortium name="WormBaseParasite"/>
        </authorList>
    </citation>
    <scope>IDENTIFICATION</scope>
</reference>
<dbReference type="WBParaSite" id="TMUE_1000003994.1">
    <property type="protein sequence ID" value="TMUE_1000003994.1"/>
    <property type="gene ID" value="WBGene00286683"/>
</dbReference>
<dbReference type="SMART" id="SM00950">
    <property type="entry name" value="Piwi"/>
    <property type="match status" value="1"/>
</dbReference>
<dbReference type="Gene3D" id="3.40.50.2300">
    <property type="match status" value="1"/>
</dbReference>
<proteinExistence type="predicted"/>
<dbReference type="Pfam" id="PF16488">
    <property type="entry name" value="ArgoL2"/>
    <property type="match status" value="1"/>
</dbReference>
<dbReference type="PANTHER" id="PTHR22891">
    <property type="entry name" value="EUKARYOTIC TRANSLATION INITIATION FACTOR 2C"/>
    <property type="match status" value="1"/>
</dbReference>
<dbReference type="AlphaFoldDB" id="A0A5S6Q9S4"/>